<dbReference type="PANTHER" id="PTHR10534:SF2">
    <property type="entry name" value="PYRIDOXAL KINASE"/>
    <property type="match status" value="1"/>
</dbReference>
<feature type="domain" description="Pyridoxamine kinase/Phosphomethylpyrimidine kinase" evidence="6">
    <location>
        <begin position="78"/>
        <end position="257"/>
    </location>
</feature>
<dbReference type="InterPro" id="IPR013749">
    <property type="entry name" value="PM/HMP-P_kinase-1"/>
</dbReference>
<sequence>MRDGVNILSIQSQVVYGHVGNAAAGPALQRLGCEVWALPTAILSHHPGHGPPAGRPLPPAEIAALAASLADRGLLRACSALLTGWLGTTETAEQVLALRARLRADNPAAVWLCDPVIGDRPKGVYVDQALVAAFRDRLLPQADFATPNCFELELLADSSIQTLNDALKAARVVISRGTGCVVCTSLLRRDGRPGVIESLAVSSDGAWLAQTPSLNDVPNGAGDLFASVFLARYLRMRSVKKALAYAVAVTYGVLRASASGTGPLPKELKLVAAQSEIVRPSHDPWIQRVG</sequence>
<evidence type="ECO:0000313" key="8">
    <source>
        <dbReference type="Proteomes" id="UP001595528"/>
    </source>
</evidence>
<dbReference type="Gene3D" id="3.40.1190.20">
    <property type="match status" value="1"/>
</dbReference>
<dbReference type="Proteomes" id="UP001595528">
    <property type="component" value="Unassembled WGS sequence"/>
</dbReference>
<dbReference type="Pfam" id="PF08543">
    <property type="entry name" value="Phos_pyr_kin"/>
    <property type="match status" value="1"/>
</dbReference>
<evidence type="ECO:0000256" key="2">
    <source>
        <dbReference type="ARBA" id="ARBA00022679"/>
    </source>
</evidence>
<comment type="caution">
    <text evidence="7">The sequence shown here is derived from an EMBL/GenBank/DDBJ whole genome shotgun (WGS) entry which is preliminary data.</text>
</comment>
<dbReference type="EMBL" id="JBHRTR010000028">
    <property type="protein sequence ID" value="MFC3228248.1"/>
    <property type="molecule type" value="Genomic_DNA"/>
</dbReference>
<evidence type="ECO:0000256" key="4">
    <source>
        <dbReference type="ARBA" id="ARBA00022777"/>
    </source>
</evidence>
<keyword evidence="4 7" id="KW-0418">Kinase</keyword>
<evidence type="ECO:0000313" key="7">
    <source>
        <dbReference type="EMBL" id="MFC3228248.1"/>
    </source>
</evidence>
<accession>A0ABV7L0R5</accession>
<evidence type="ECO:0000256" key="3">
    <source>
        <dbReference type="ARBA" id="ARBA00022741"/>
    </source>
</evidence>
<dbReference type="CDD" id="cd01173">
    <property type="entry name" value="pyridoxal_pyridoxamine_kinase"/>
    <property type="match status" value="1"/>
</dbReference>
<dbReference type="SUPFAM" id="SSF53613">
    <property type="entry name" value="Ribokinase-like"/>
    <property type="match status" value="1"/>
</dbReference>
<dbReference type="InterPro" id="IPR029056">
    <property type="entry name" value="Ribokinase-like"/>
</dbReference>
<protein>
    <recommendedName>
        <fullName evidence="1">pyridoxal kinase</fullName>
        <ecNumber evidence="1">2.7.1.35</ecNumber>
    </recommendedName>
</protein>
<evidence type="ECO:0000256" key="5">
    <source>
        <dbReference type="ARBA" id="ARBA00022840"/>
    </source>
</evidence>
<gene>
    <name evidence="7" type="primary">pdxY</name>
    <name evidence="7" type="ORF">ACFOGJ_13465</name>
</gene>
<reference evidence="8" key="1">
    <citation type="journal article" date="2019" name="Int. J. Syst. Evol. Microbiol.">
        <title>The Global Catalogue of Microorganisms (GCM) 10K type strain sequencing project: providing services to taxonomists for standard genome sequencing and annotation.</title>
        <authorList>
            <consortium name="The Broad Institute Genomics Platform"/>
            <consortium name="The Broad Institute Genome Sequencing Center for Infectious Disease"/>
            <person name="Wu L."/>
            <person name="Ma J."/>
        </authorList>
    </citation>
    <scope>NUCLEOTIDE SEQUENCE [LARGE SCALE GENOMIC DNA]</scope>
    <source>
        <strain evidence="8">KCTC 42964</strain>
    </source>
</reference>
<dbReference type="RefSeq" id="WP_379901187.1">
    <property type="nucleotide sequence ID" value="NZ_JBHRTR010000028.1"/>
</dbReference>
<evidence type="ECO:0000259" key="6">
    <source>
        <dbReference type="Pfam" id="PF08543"/>
    </source>
</evidence>
<proteinExistence type="predicted"/>
<evidence type="ECO:0000256" key="1">
    <source>
        <dbReference type="ARBA" id="ARBA00012104"/>
    </source>
</evidence>
<keyword evidence="5" id="KW-0067">ATP-binding</keyword>
<dbReference type="InterPro" id="IPR004625">
    <property type="entry name" value="PyrdxlKinase"/>
</dbReference>
<keyword evidence="2 7" id="KW-0808">Transferase</keyword>
<organism evidence="7 8">
    <name type="scientific">Marinibaculum pumilum</name>
    <dbReference type="NCBI Taxonomy" id="1766165"/>
    <lineage>
        <taxon>Bacteria</taxon>
        <taxon>Pseudomonadati</taxon>
        <taxon>Pseudomonadota</taxon>
        <taxon>Alphaproteobacteria</taxon>
        <taxon>Rhodospirillales</taxon>
        <taxon>Rhodospirillaceae</taxon>
        <taxon>Marinibaculum</taxon>
    </lineage>
</organism>
<dbReference type="NCBIfam" id="TIGR00687">
    <property type="entry name" value="pyridox_kin"/>
    <property type="match status" value="1"/>
</dbReference>
<dbReference type="PANTHER" id="PTHR10534">
    <property type="entry name" value="PYRIDOXAL KINASE"/>
    <property type="match status" value="1"/>
</dbReference>
<dbReference type="EC" id="2.7.1.35" evidence="1"/>
<dbReference type="GO" id="GO:0008478">
    <property type="term" value="F:pyridoxal kinase activity"/>
    <property type="evidence" value="ECO:0007669"/>
    <property type="project" value="UniProtKB-EC"/>
</dbReference>
<name>A0ABV7L0R5_9PROT</name>
<keyword evidence="3" id="KW-0547">Nucleotide-binding</keyword>
<keyword evidence="8" id="KW-1185">Reference proteome</keyword>